<evidence type="ECO:0000256" key="3">
    <source>
        <dbReference type="ARBA" id="ARBA00022741"/>
    </source>
</evidence>
<name>C4Z7A2_LACE2</name>
<keyword evidence="7" id="KW-1185">Reference proteome</keyword>
<dbReference type="PANTHER" id="PTHR43335">
    <property type="entry name" value="ABC TRANSPORTER, ATP-BINDING PROTEIN"/>
    <property type="match status" value="1"/>
</dbReference>
<dbReference type="eggNOG" id="COG1131">
    <property type="taxonomic scope" value="Bacteria"/>
</dbReference>
<keyword evidence="4 6" id="KW-0067">ATP-binding</keyword>
<feature type="domain" description="ABC transporter" evidence="5">
    <location>
        <begin position="1"/>
        <end position="228"/>
    </location>
</feature>
<dbReference type="Pfam" id="PF00005">
    <property type="entry name" value="ABC_tran"/>
    <property type="match status" value="1"/>
</dbReference>
<keyword evidence="3" id="KW-0547">Nucleotide-binding</keyword>
<evidence type="ECO:0000256" key="4">
    <source>
        <dbReference type="ARBA" id="ARBA00022840"/>
    </source>
</evidence>
<evidence type="ECO:0000313" key="6">
    <source>
        <dbReference type="EMBL" id="ACR73180.1"/>
    </source>
</evidence>
<dbReference type="InterPro" id="IPR003593">
    <property type="entry name" value="AAA+_ATPase"/>
</dbReference>
<evidence type="ECO:0000256" key="2">
    <source>
        <dbReference type="ARBA" id="ARBA00022448"/>
    </source>
</evidence>
<dbReference type="Proteomes" id="UP000001476">
    <property type="component" value="Plasmid pEubeli2"/>
</dbReference>
<dbReference type="Gene3D" id="3.40.50.300">
    <property type="entry name" value="P-loop containing nucleotide triphosphate hydrolases"/>
    <property type="match status" value="1"/>
</dbReference>
<dbReference type="SMART" id="SM00382">
    <property type="entry name" value="AAA"/>
    <property type="match status" value="1"/>
</dbReference>
<dbReference type="AlphaFoldDB" id="C4Z7A2"/>
<dbReference type="CDD" id="cd03268">
    <property type="entry name" value="ABC_BcrA_bacitracin_resist"/>
    <property type="match status" value="1"/>
</dbReference>
<keyword evidence="2" id="KW-0813">Transport</keyword>
<evidence type="ECO:0000313" key="7">
    <source>
        <dbReference type="Proteomes" id="UP000001476"/>
    </source>
</evidence>
<protein>
    <submittedName>
        <fullName evidence="6">Antibiotic transport system ATP-binding protein</fullName>
    </submittedName>
</protein>
<reference evidence="6 7" key="1">
    <citation type="journal article" date="2009" name="Proc. Natl. Acad. Sci. U.S.A.">
        <title>Characterizing a model human gut microbiota composed of members of its two dominant bacterial phyla.</title>
        <authorList>
            <person name="Mahowald M.A."/>
            <person name="Rey F.E."/>
            <person name="Seedorf H."/>
            <person name="Turnbaugh P.J."/>
            <person name="Fulton R.S."/>
            <person name="Wollam A."/>
            <person name="Shah N."/>
            <person name="Wang C."/>
            <person name="Magrini V."/>
            <person name="Wilson R.K."/>
            <person name="Cantarel B.L."/>
            <person name="Coutinho P.M."/>
            <person name="Henrissat B."/>
            <person name="Crock L.W."/>
            <person name="Russell A."/>
            <person name="Verberkmoes N.C."/>
            <person name="Hettich R.L."/>
            <person name="Gordon J.I."/>
        </authorList>
    </citation>
    <scope>NUCLEOTIDE SEQUENCE [LARGE SCALE GENOMIC DNA]</scope>
    <source>
        <strain evidence="7">ATCC 27750 / DSM 3376 / VPI C15-48 / C15-B4</strain>
        <plasmid evidence="6">unnamed</plasmid>
    </source>
</reference>
<keyword evidence="6" id="KW-0614">Plasmid</keyword>
<dbReference type="PROSITE" id="PS50893">
    <property type="entry name" value="ABC_TRANSPORTER_2"/>
    <property type="match status" value="1"/>
</dbReference>
<proteinExistence type="inferred from homology"/>
<dbReference type="HOGENOM" id="CLU_000604_1_2_9"/>
<dbReference type="GO" id="GO:0016887">
    <property type="term" value="F:ATP hydrolysis activity"/>
    <property type="evidence" value="ECO:0007669"/>
    <property type="project" value="InterPro"/>
</dbReference>
<evidence type="ECO:0000256" key="1">
    <source>
        <dbReference type="ARBA" id="ARBA00005417"/>
    </source>
</evidence>
<comment type="similarity">
    <text evidence="1">Belongs to the ABC transporter superfamily.</text>
</comment>
<dbReference type="EMBL" id="CP001106">
    <property type="protein sequence ID" value="ACR73180.1"/>
    <property type="molecule type" value="Genomic_DNA"/>
</dbReference>
<dbReference type="InterPro" id="IPR027417">
    <property type="entry name" value="P-loop_NTPase"/>
</dbReference>
<sequence length="300" mass="33263">MQTSNLTKQYGRHRAVDDVNMHIKKGAIYGFIGRNGAGKTTCLKMISGLSTPSYGEIEMFGYKGKDLQKVRSRVGCLIEAPGLYGNMSAYDNLNIKCKLTGIKKKGYIEELLKTVGLDTVGEKKTKHYSLGMKQRLGIALALVGEPDLLILDEPINGLDPQGIVEVRETIQKLAKERGMTICISSHILEELSKLATDYGIIHNGCLVQELTREELMKKCSERIELTLDNPKQAIPVLDDMGFNSYQVIDKEHIHIFERLGESASLNMELAKAGIPVKGISITSEELENYFLRLTGGDNRA</sequence>
<dbReference type="GO" id="GO:0005524">
    <property type="term" value="F:ATP binding"/>
    <property type="evidence" value="ECO:0007669"/>
    <property type="project" value="UniProtKB-KW"/>
</dbReference>
<accession>C4Z7A2</accession>
<dbReference type="InterPro" id="IPR003439">
    <property type="entry name" value="ABC_transporter-like_ATP-bd"/>
</dbReference>
<dbReference type="KEGG" id="eel:EUBELI_20033"/>
<gene>
    <name evidence="6" type="ordered locus">EUBELI_20033</name>
</gene>
<dbReference type="PROSITE" id="PS00211">
    <property type="entry name" value="ABC_TRANSPORTER_1"/>
    <property type="match status" value="1"/>
</dbReference>
<evidence type="ECO:0000259" key="5">
    <source>
        <dbReference type="PROSITE" id="PS50893"/>
    </source>
</evidence>
<geneLocation type="plasmid" evidence="7">
    <name>pEubeli2</name>
</geneLocation>
<dbReference type="SUPFAM" id="SSF52540">
    <property type="entry name" value="P-loop containing nucleoside triphosphate hydrolases"/>
    <property type="match status" value="1"/>
</dbReference>
<dbReference type="InterPro" id="IPR017871">
    <property type="entry name" value="ABC_transporter-like_CS"/>
</dbReference>
<dbReference type="PANTHER" id="PTHR43335:SF8">
    <property type="entry name" value="ABC TRANSPORTER, ATP-BINDING PROTEIN"/>
    <property type="match status" value="1"/>
</dbReference>
<organism evidence="6 7">
    <name type="scientific">Lachnospira eligens (strain ATCC 27750 / DSM 3376 / VPI C15-48 / C15-B4)</name>
    <name type="common">Eubacterium eligens</name>
    <dbReference type="NCBI Taxonomy" id="515620"/>
    <lineage>
        <taxon>Bacteria</taxon>
        <taxon>Bacillati</taxon>
        <taxon>Bacillota</taxon>
        <taxon>Clostridia</taxon>
        <taxon>Lachnospirales</taxon>
        <taxon>Lachnospiraceae</taxon>
        <taxon>Lachnospira</taxon>
    </lineage>
</organism>